<reference evidence="4 5" key="1">
    <citation type="submission" date="2021-03" db="EMBL/GenBank/DDBJ databases">
        <authorList>
            <person name="Kim M.K."/>
        </authorList>
    </citation>
    <scope>NUCLEOTIDE SEQUENCE [LARGE SCALE GENOMIC DNA]</scope>
    <source>
        <strain evidence="4 5">BT442</strain>
    </source>
</reference>
<dbReference type="Gene3D" id="2.180.10.10">
    <property type="entry name" value="RHS repeat-associated core"/>
    <property type="match status" value="2"/>
</dbReference>
<dbReference type="Pfam" id="PF25023">
    <property type="entry name" value="TEN_YD-shell"/>
    <property type="match status" value="1"/>
</dbReference>
<comment type="caution">
    <text evidence="4">The sequence shown here is derived from an EMBL/GenBank/DDBJ whole genome shotgun (WGS) entry which is preliminary data.</text>
</comment>
<name>A0ABS3QNZ1_9BACT</name>
<dbReference type="Pfam" id="PF14107">
    <property type="entry name" value="DUF4280"/>
    <property type="match status" value="1"/>
</dbReference>
<gene>
    <name evidence="4" type="ORF">J4E00_28370</name>
</gene>
<dbReference type="PANTHER" id="PTHR32305:SF15">
    <property type="entry name" value="PROTEIN RHSA-RELATED"/>
    <property type="match status" value="1"/>
</dbReference>
<dbReference type="InterPro" id="IPR050708">
    <property type="entry name" value="T6SS_VgrG/RHS"/>
</dbReference>
<evidence type="ECO:0000313" key="5">
    <source>
        <dbReference type="Proteomes" id="UP000664369"/>
    </source>
</evidence>
<accession>A0ABS3QNZ1</accession>
<sequence length="1389" mass="153371">MATGDKYVMNGVWLTCDKGVTPSRFNVTPKPVQLYDEHFANELDKIPLVNIMPFGVCSVTRTPCMPVPVMWERVMDDGLTVLGARPLVDTSKCRCGVGGQIAIHFTKAGATAAVELDQKLDKVDEIADAAETASQWAFFGGIALAVGGAILCATGVGAPLGAAMIAGGGELITASTVLASAAAITKGVTKFARDPSKEAGLSIVGEVLTDLAVNYVMNKLGGAVVKRLGKLAQKAMNKLGISERASKLANRILCTVTGHPVDVISGYLYTEAIDFEFPGPIPLRWERLWNSTSIHAGPLGHGWHHSYDLALVVEADQQLVAVRGADGRGLAFELPALGARSFNRLEKMSLLRDERGYGMLDHGQGLTYRFGPARPDGVQPLAAVENANGFAIAFAYDEPGYLTGIVDSAGRQFQVRCDAQGRLLSIATAHPTEPRQTVTLVAYAYNDHSELTHVTDALGQAATYQYQEQLLVQETFKNGLSFYFEYAGSGPEARCMHTWGDEGIYDHTLAYDLEAKRTVVTNSLGYATTYQGNENGLVVEMWDARGGVTLTEYSEFNDLLSQTDPLGQTTSHEYDERGNCLVTAMPDGARVQYAYNPAGHLLALTDAVGGQWQWTYDEAGNLTKQTNPTGNTEEYSYADGLLYQSVNPSKHTTTFTYDTTYNVAEMLTNDGQKSRWLYDGWGRMRKSVDARSNVQWREYDLLSRVVTVHEPDGDVRRFTYDAADNVTRTQDRHSQVQYAYRGMSRMIRRVEAGTNVEFLYDTEEQLRAVVNEHGLSYRFELDGEGDVITEAGFDGLTRRYQRDVSGRVVELELPSGQRTRYGYDPAGRVTEVQYGDGSTEAYTYRADGAMLSAANNTVAVTFARNVAGQVLEERLGKHSVSSVYDTQGNRTTLTSSLGADVHFSRNGQGEVTQMKAGVWQALFERDAQGLELHRTLSGGVHARWQRDTLGRPIEQRISIGLGQVAKRIRHYDWQAGGRISQIQDSQNGLTRFEHDALGNLAATTFSDETRELRVPDAVGNLFTTSDRRDRRYGPAGQLLEAHGTRYEYDTAGNLIRKISRNGQLWQYSWNAAGHLTEVGRPDGKVVRFDYDALGRRVRKSYKDHVTHWVWDGDKLLHEWTELEISSGADSADNLATWLFEESSYAPLAKLSHSTAHSIVVDHLGTPLQMYAANGEEVWKAELNSYGLIRSPHKSNSEECPFRYQGQYEDVETGLYYNRFRYYDPEIGQYISQDPIGMAGGDRFYGYVYDPSTWVDVLGLTKAPASLPNKPGIYILTNGRDSYVGSAGIGNQGMSQRISSTGHVKAQELLDTPGTKVQYVKVDMGSATTSSDRNNILRYYEKREYEKQAAKGFNMTNDAGIQSSRKAKHAEKLIAKHGVTASKRRTTCKP</sequence>
<keyword evidence="1" id="KW-0677">Repeat</keyword>
<dbReference type="InterPro" id="IPR056823">
    <property type="entry name" value="TEN-like_YD-shell"/>
</dbReference>
<keyword evidence="5" id="KW-1185">Reference proteome</keyword>
<protein>
    <submittedName>
        <fullName evidence="4">DUF4280 domain-containing protein</fullName>
    </submittedName>
</protein>
<dbReference type="InterPro" id="IPR006530">
    <property type="entry name" value="YD"/>
</dbReference>
<dbReference type="Pfam" id="PF20148">
    <property type="entry name" value="DUF6531"/>
    <property type="match status" value="1"/>
</dbReference>
<proteinExistence type="predicted"/>
<dbReference type="PANTHER" id="PTHR32305">
    <property type="match status" value="1"/>
</dbReference>
<dbReference type="EMBL" id="JAGETZ010000024">
    <property type="protein sequence ID" value="MBO2013010.1"/>
    <property type="molecule type" value="Genomic_DNA"/>
</dbReference>
<dbReference type="InterPro" id="IPR031325">
    <property type="entry name" value="RHS_repeat"/>
</dbReference>
<evidence type="ECO:0000259" key="2">
    <source>
        <dbReference type="Pfam" id="PF20148"/>
    </source>
</evidence>
<evidence type="ECO:0000256" key="1">
    <source>
        <dbReference type="ARBA" id="ARBA00022737"/>
    </source>
</evidence>
<dbReference type="Proteomes" id="UP000664369">
    <property type="component" value="Unassembled WGS sequence"/>
</dbReference>
<evidence type="ECO:0000313" key="4">
    <source>
        <dbReference type="EMBL" id="MBO2013010.1"/>
    </source>
</evidence>
<evidence type="ECO:0000259" key="3">
    <source>
        <dbReference type="Pfam" id="PF25023"/>
    </source>
</evidence>
<dbReference type="RefSeq" id="WP_208178750.1">
    <property type="nucleotide sequence ID" value="NZ_JAGETZ010000024.1"/>
</dbReference>
<dbReference type="InterPro" id="IPR022385">
    <property type="entry name" value="Rhs_assc_core"/>
</dbReference>
<feature type="domain" description="Teneurin-like YD-shell" evidence="3">
    <location>
        <begin position="947"/>
        <end position="1233"/>
    </location>
</feature>
<dbReference type="InterPro" id="IPR025460">
    <property type="entry name" value="DUF4280"/>
</dbReference>
<dbReference type="Pfam" id="PF05593">
    <property type="entry name" value="RHS_repeat"/>
    <property type="match status" value="4"/>
</dbReference>
<feature type="domain" description="DUF6531" evidence="2">
    <location>
        <begin position="258"/>
        <end position="332"/>
    </location>
</feature>
<dbReference type="NCBIfam" id="TIGR01643">
    <property type="entry name" value="YD_repeat_2x"/>
    <property type="match status" value="10"/>
</dbReference>
<dbReference type="NCBIfam" id="TIGR03696">
    <property type="entry name" value="Rhs_assc_core"/>
    <property type="match status" value="1"/>
</dbReference>
<dbReference type="InterPro" id="IPR045351">
    <property type="entry name" value="DUF6531"/>
</dbReference>
<organism evidence="4 5">
    <name type="scientific">Hymenobacter negativus</name>
    <dbReference type="NCBI Taxonomy" id="2795026"/>
    <lineage>
        <taxon>Bacteria</taxon>
        <taxon>Pseudomonadati</taxon>
        <taxon>Bacteroidota</taxon>
        <taxon>Cytophagia</taxon>
        <taxon>Cytophagales</taxon>
        <taxon>Hymenobacteraceae</taxon>
        <taxon>Hymenobacter</taxon>
    </lineage>
</organism>